<protein>
    <submittedName>
        <fullName evidence="1">Uncharacterized protein</fullName>
    </submittedName>
</protein>
<dbReference type="AlphaFoldDB" id="A0A1D3K7R7"/>
<dbReference type="Proteomes" id="UP000245431">
    <property type="component" value="Chromosome PVE_r2"/>
</dbReference>
<accession>A0A1D3K7R7</accession>
<dbReference type="EMBL" id="LT599584">
    <property type="protein sequence ID" value="SBW84358.1"/>
    <property type="molecule type" value="Genomic_DNA"/>
</dbReference>
<gene>
    <name evidence="1" type="ORF">PVE_R2G0329</name>
</gene>
<organism evidence="1 2">
    <name type="scientific">Pseudomonas veronii 1YdBTEX2</name>
    <dbReference type="NCBI Taxonomy" id="1295141"/>
    <lineage>
        <taxon>Bacteria</taxon>
        <taxon>Pseudomonadati</taxon>
        <taxon>Pseudomonadota</taxon>
        <taxon>Gammaproteobacteria</taxon>
        <taxon>Pseudomonadales</taxon>
        <taxon>Pseudomonadaceae</taxon>
        <taxon>Pseudomonas</taxon>
    </lineage>
</organism>
<name>A0A1D3K7R7_PSEVE</name>
<sequence>MILYLFANRALEGATNVAVLSPNDSPGTQHPTGGISDLPGILSTATSWMACTELWPDRLDSDAATAEIHIAVHADHSLSVINDLEGSMREVGIFRGTLFCERPGPLTWLRPHSACSVDYLGLRWVVPRERLDDEVQRIVLGVSELAGKPGTRVPTD</sequence>
<evidence type="ECO:0000313" key="1">
    <source>
        <dbReference type="EMBL" id="SBW84358.1"/>
    </source>
</evidence>
<evidence type="ECO:0000313" key="2">
    <source>
        <dbReference type="Proteomes" id="UP000245431"/>
    </source>
</evidence>
<proteinExistence type="predicted"/>
<reference evidence="2" key="1">
    <citation type="submission" date="2016-07" db="EMBL/GenBank/DDBJ databases">
        <authorList>
            <person name="Florea S."/>
            <person name="Webb J.S."/>
            <person name="Jaromczyk J."/>
            <person name="Schardl C.L."/>
        </authorList>
    </citation>
    <scope>NUCLEOTIDE SEQUENCE [LARGE SCALE GENOMIC DNA]</scope>
    <source>
        <strain evidence="2">1YdBTEX2</strain>
    </source>
</reference>